<dbReference type="InterPro" id="IPR007049">
    <property type="entry name" value="Carb-sel_porin_OprB"/>
</dbReference>
<dbReference type="PANTHER" id="PTHR43308">
    <property type="entry name" value="OUTER MEMBRANE PROTEIN ALPHA-RELATED"/>
    <property type="match status" value="1"/>
</dbReference>
<dbReference type="Pfam" id="PF00395">
    <property type="entry name" value="SLH"/>
    <property type="match status" value="1"/>
</dbReference>
<dbReference type="InterPro" id="IPR051465">
    <property type="entry name" value="Cell_Envelope_Struct_Comp"/>
</dbReference>
<dbReference type="PROSITE" id="PS51272">
    <property type="entry name" value="SLH"/>
    <property type="match status" value="1"/>
</dbReference>
<organism evidence="4 5">
    <name type="scientific">Nostoc spongiaeforme FACHB-130</name>
    <dbReference type="NCBI Taxonomy" id="1357510"/>
    <lineage>
        <taxon>Bacteria</taxon>
        <taxon>Bacillati</taxon>
        <taxon>Cyanobacteriota</taxon>
        <taxon>Cyanophyceae</taxon>
        <taxon>Nostocales</taxon>
        <taxon>Nostocaceae</taxon>
        <taxon>Nostoc</taxon>
    </lineage>
</organism>
<dbReference type="NCBIfam" id="NF033921">
    <property type="entry name" value="por_somb"/>
    <property type="match status" value="1"/>
</dbReference>
<evidence type="ECO:0000313" key="4">
    <source>
        <dbReference type="EMBL" id="MBD2596784.1"/>
    </source>
</evidence>
<dbReference type="EMBL" id="JACJTB010000032">
    <property type="protein sequence ID" value="MBD2596784.1"/>
    <property type="molecule type" value="Genomic_DNA"/>
</dbReference>
<evidence type="ECO:0000259" key="3">
    <source>
        <dbReference type="PROSITE" id="PS51272"/>
    </source>
</evidence>
<dbReference type="Pfam" id="PF04966">
    <property type="entry name" value="OprB"/>
    <property type="match status" value="1"/>
</dbReference>
<accession>A0ABR8G0R1</accession>
<comment type="similarity">
    <text evidence="1 2">Belongs to the OprB family.</text>
</comment>
<dbReference type="InterPro" id="IPR047684">
    <property type="entry name" value="Por_som-like"/>
</dbReference>
<evidence type="ECO:0000313" key="5">
    <source>
        <dbReference type="Proteomes" id="UP000603457"/>
    </source>
</evidence>
<dbReference type="InterPro" id="IPR038673">
    <property type="entry name" value="OprB_sf"/>
</dbReference>
<evidence type="ECO:0000256" key="2">
    <source>
        <dbReference type="RuleBase" id="RU363072"/>
    </source>
</evidence>
<dbReference type="Proteomes" id="UP000603457">
    <property type="component" value="Unassembled WGS sequence"/>
</dbReference>
<dbReference type="PANTHER" id="PTHR43308:SF1">
    <property type="entry name" value="OUTER MEMBRANE PROTEIN ALPHA"/>
    <property type="match status" value="1"/>
</dbReference>
<dbReference type="Gene3D" id="2.40.160.180">
    <property type="entry name" value="Carbohydrate-selective porin OprB"/>
    <property type="match status" value="1"/>
</dbReference>
<sequence>MNSVFRSAVWISPILLLASVVTNQKALANSVIQSPEELQAESIKLVSPQLQDTLVAQTATEVNQISVSELTQEADNSDTMNQVTSVSQLSDVQPTDWAFQALQSLVERYGCIAGYPNSTYRGNRAMTRYEFAAGLNACLEKINELIATSSADAVRKEDLETLQKLQQEFADGLVELRGRIDPLEARTAELEANQFSTTTKLSGDVILTFGGVYGDEKALTSDAWRTINNTPGGSRAAREAAAYNSAGGRDLEDNTIFADRVRIIFDSSFYGQDRLRVILRANNTLAFNATNQVSGTNMTRLAWDTTLEPDNSFGLAKLFYNFPIGDKLNVTVDAVGGSFFDNFNTVNPLFSAATTGAISRFGRFAPIYRASNSGLAVGRGSGVSAVFKLSDAITLSGGYIARNAENPLDGRGLFDGSYGALGQVALQPNKDLTLAFTYAHSYFSAVDGNGVATGDVNVSGSEGSTFANNPFGTTAIPIATSANHYGIQSSYKLSDKFIISGWVGYTQAIAEASSGRNSVTNTVNRGDKADIWNWAVTLGFPDLGKKGNVGGIIFGQPPKVTSNDYGPRTLTATSARREDSDTSYHLEALYRYQVNSNISITPGFIILFNPEHNSNNDTIYVGTIRTTFRF</sequence>
<dbReference type="InterPro" id="IPR001119">
    <property type="entry name" value="SLH_dom"/>
</dbReference>
<name>A0ABR8G0R1_9NOSO</name>
<reference evidence="4 5" key="1">
    <citation type="journal article" date="2020" name="ISME J.">
        <title>Comparative genomics reveals insights into cyanobacterial evolution and habitat adaptation.</title>
        <authorList>
            <person name="Chen M.Y."/>
            <person name="Teng W.K."/>
            <person name="Zhao L."/>
            <person name="Hu C.X."/>
            <person name="Zhou Y.K."/>
            <person name="Han B.P."/>
            <person name="Song L.R."/>
            <person name="Shu W.S."/>
        </authorList>
    </citation>
    <scope>NUCLEOTIDE SEQUENCE [LARGE SCALE GENOMIC DNA]</scope>
    <source>
        <strain evidence="4 5">FACHB-130</strain>
    </source>
</reference>
<feature type="chain" id="PRO_5045001392" evidence="2">
    <location>
        <begin position="29"/>
        <end position="630"/>
    </location>
</feature>
<gene>
    <name evidence="4" type="ORF">H6G74_20975</name>
</gene>
<dbReference type="RefSeq" id="WP_190969498.1">
    <property type="nucleotide sequence ID" value="NZ_JACJTB010000032.1"/>
</dbReference>
<feature type="domain" description="SLH" evidence="3">
    <location>
        <begin position="85"/>
        <end position="149"/>
    </location>
</feature>
<comment type="caution">
    <text evidence="4">The sequence shown here is derived from an EMBL/GenBank/DDBJ whole genome shotgun (WGS) entry which is preliminary data.</text>
</comment>
<feature type="signal peptide" evidence="2">
    <location>
        <begin position="1"/>
        <end position="28"/>
    </location>
</feature>
<protein>
    <submittedName>
        <fullName evidence="4">Carbohydrate porin</fullName>
    </submittedName>
</protein>
<keyword evidence="5" id="KW-1185">Reference proteome</keyword>
<proteinExistence type="inferred from homology"/>
<keyword evidence="2" id="KW-0732">Signal</keyword>
<evidence type="ECO:0000256" key="1">
    <source>
        <dbReference type="ARBA" id="ARBA00008769"/>
    </source>
</evidence>